<dbReference type="AlphaFoldDB" id="A0AA39SX71"/>
<evidence type="ECO:0000313" key="1">
    <source>
        <dbReference type="EMBL" id="KAK0599989.1"/>
    </source>
</evidence>
<name>A0AA39SX71_ACESA</name>
<organism evidence="1 2">
    <name type="scientific">Acer saccharum</name>
    <name type="common">Sugar maple</name>
    <dbReference type="NCBI Taxonomy" id="4024"/>
    <lineage>
        <taxon>Eukaryota</taxon>
        <taxon>Viridiplantae</taxon>
        <taxon>Streptophyta</taxon>
        <taxon>Embryophyta</taxon>
        <taxon>Tracheophyta</taxon>
        <taxon>Spermatophyta</taxon>
        <taxon>Magnoliopsida</taxon>
        <taxon>eudicotyledons</taxon>
        <taxon>Gunneridae</taxon>
        <taxon>Pentapetalae</taxon>
        <taxon>rosids</taxon>
        <taxon>malvids</taxon>
        <taxon>Sapindales</taxon>
        <taxon>Sapindaceae</taxon>
        <taxon>Hippocastanoideae</taxon>
        <taxon>Acereae</taxon>
        <taxon>Acer</taxon>
    </lineage>
</organism>
<protein>
    <submittedName>
        <fullName evidence="1">Uncharacterized protein</fullName>
    </submittedName>
</protein>
<evidence type="ECO:0000313" key="2">
    <source>
        <dbReference type="Proteomes" id="UP001168877"/>
    </source>
</evidence>
<dbReference type="Proteomes" id="UP001168877">
    <property type="component" value="Unassembled WGS sequence"/>
</dbReference>
<sequence>MVAARLESRGPETITVTGKWQVDVEIYIWSYKTNFDNLKTEARNLEVKRDAILHLIDEARRNGNWIEQYVSDWLDHVKTVTDEASEVIKENERANMNVSSYQQSRSKSREEGQCYCWTLCRWQLPNSFLPNHSKGDMDSFSQRL</sequence>
<reference evidence="1" key="1">
    <citation type="journal article" date="2022" name="Plant J.">
        <title>Strategies of tolerance reflected in two North American maple genomes.</title>
        <authorList>
            <person name="McEvoy S.L."/>
            <person name="Sezen U.U."/>
            <person name="Trouern-Trend A."/>
            <person name="McMahon S.M."/>
            <person name="Schaberg P.G."/>
            <person name="Yang J."/>
            <person name="Wegrzyn J.L."/>
            <person name="Swenson N.G."/>
        </authorList>
    </citation>
    <scope>NUCLEOTIDE SEQUENCE</scope>
    <source>
        <strain evidence="1">NS2018</strain>
    </source>
</reference>
<proteinExistence type="predicted"/>
<keyword evidence="2" id="KW-1185">Reference proteome</keyword>
<reference evidence="1" key="2">
    <citation type="submission" date="2023-06" db="EMBL/GenBank/DDBJ databases">
        <authorList>
            <person name="Swenson N.G."/>
            <person name="Wegrzyn J.L."/>
            <person name="Mcevoy S.L."/>
        </authorList>
    </citation>
    <scope>NUCLEOTIDE SEQUENCE</scope>
    <source>
        <strain evidence="1">NS2018</strain>
        <tissue evidence="1">Leaf</tissue>
    </source>
</reference>
<dbReference type="EMBL" id="JAUESC010000003">
    <property type="protein sequence ID" value="KAK0599989.1"/>
    <property type="molecule type" value="Genomic_DNA"/>
</dbReference>
<gene>
    <name evidence="1" type="ORF">LWI29_010493</name>
</gene>
<comment type="caution">
    <text evidence="1">The sequence shown here is derived from an EMBL/GenBank/DDBJ whole genome shotgun (WGS) entry which is preliminary data.</text>
</comment>
<accession>A0AA39SX71</accession>